<name>A0ABR5MKF3_9BACI</name>
<dbReference type="EMBL" id="LGTK01000016">
    <property type="protein sequence ID" value="KPH76248.1"/>
    <property type="molecule type" value="Genomic_DNA"/>
</dbReference>
<sequence>YRFFNLFIKQIISLRISLRGLCVKRKRYQLAVIFMNKSGSARLATYGLRLAMPGGPMLPRKAAVLIGHSTAVGDKGNTTNGVSRC</sequence>
<evidence type="ECO:0000313" key="2">
    <source>
        <dbReference type="Proteomes" id="UP000037854"/>
    </source>
</evidence>
<feature type="non-terminal residue" evidence="1">
    <location>
        <position position="1"/>
    </location>
</feature>
<reference evidence="1 2" key="1">
    <citation type="submission" date="2015-07" db="EMBL/GenBank/DDBJ databases">
        <title>High-quality draft genome sequence of Oceanobacillus caeni HM6, a bacillus isolated from a human feces.</title>
        <authorList>
            <person name="Kumar J."/>
            <person name="Verma M.K."/>
            <person name="Pandey R."/>
            <person name="Bhambi M."/>
            <person name="Chauhan N."/>
        </authorList>
    </citation>
    <scope>NUCLEOTIDE SEQUENCE [LARGE SCALE GENOMIC DNA]</scope>
    <source>
        <strain evidence="1 2">HM6</strain>
    </source>
</reference>
<accession>A0ABR5MKF3</accession>
<protein>
    <submittedName>
        <fullName evidence="1">Uncharacterized protein</fullName>
    </submittedName>
</protein>
<comment type="caution">
    <text evidence="1">The sequence shown here is derived from an EMBL/GenBank/DDBJ whole genome shotgun (WGS) entry which is preliminary data.</text>
</comment>
<dbReference type="Proteomes" id="UP000037854">
    <property type="component" value="Unassembled WGS sequence"/>
</dbReference>
<organism evidence="1 2">
    <name type="scientific">Oceanobacillus caeni</name>
    <dbReference type="NCBI Taxonomy" id="405946"/>
    <lineage>
        <taxon>Bacteria</taxon>
        <taxon>Bacillati</taxon>
        <taxon>Bacillota</taxon>
        <taxon>Bacilli</taxon>
        <taxon>Bacillales</taxon>
        <taxon>Bacillaceae</taxon>
        <taxon>Oceanobacillus</taxon>
    </lineage>
</organism>
<gene>
    <name evidence="1" type="ORF">AFL42_06330</name>
</gene>
<dbReference type="RefSeq" id="WP_205625398.1">
    <property type="nucleotide sequence ID" value="NZ_LGTK01000016.1"/>
</dbReference>
<keyword evidence="2" id="KW-1185">Reference proteome</keyword>
<evidence type="ECO:0000313" key="1">
    <source>
        <dbReference type="EMBL" id="KPH76248.1"/>
    </source>
</evidence>
<proteinExistence type="predicted"/>